<dbReference type="Pfam" id="PF13472">
    <property type="entry name" value="Lipase_GDSL_2"/>
    <property type="match status" value="1"/>
</dbReference>
<evidence type="ECO:0000313" key="2">
    <source>
        <dbReference type="EMBL" id="EKC23649.1"/>
    </source>
</evidence>
<dbReference type="Gene3D" id="3.40.50.1110">
    <property type="entry name" value="SGNH hydrolase"/>
    <property type="match status" value="1"/>
</dbReference>
<dbReference type="InterPro" id="IPR013830">
    <property type="entry name" value="SGNH_hydro"/>
</dbReference>
<evidence type="ECO:0000259" key="1">
    <source>
        <dbReference type="Pfam" id="PF13472"/>
    </source>
</evidence>
<accession>K1PX65</accession>
<dbReference type="EMBL" id="JH818720">
    <property type="protein sequence ID" value="EKC23649.1"/>
    <property type="molecule type" value="Genomic_DNA"/>
</dbReference>
<sequence>MRALVLGHSFIRRLRDWMRVNGRVMRHGNLDVHLHSVGGRTVPRVYHLDMQLVERISPDVILLQLGGNDINDTTSASDVLVKLKRLISVLGEKHPDSIIIVASIFCRRRPRGLSSRSYDRKKKRVNKFLLKEFGAFGQGKKVFFFSHKFFKEKHFDRDGVHLNDNGNRCFYHSIFSALRLVL</sequence>
<reference evidence="2" key="1">
    <citation type="journal article" date="2012" name="Nature">
        <title>The oyster genome reveals stress adaptation and complexity of shell formation.</title>
        <authorList>
            <person name="Zhang G."/>
            <person name="Fang X."/>
            <person name="Guo X."/>
            <person name="Li L."/>
            <person name="Luo R."/>
            <person name="Xu F."/>
            <person name="Yang P."/>
            <person name="Zhang L."/>
            <person name="Wang X."/>
            <person name="Qi H."/>
            <person name="Xiong Z."/>
            <person name="Que H."/>
            <person name="Xie Y."/>
            <person name="Holland P.W."/>
            <person name="Paps J."/>
            <person name="Zhu Y."/>
            <person name="Wu F."/>
            <person name="Chen Y."/>
            <person name="Wang J."/>
            <person name="Peng C."/>
            <person name="Meng J."/>
            <person name="Yang L."/>
            <person name="Liu J."/>
            <person name="Wen B."/>
            <person name="Zhang N."/>
            <person name="Huang Z."/>
            <person name="Zhu Q."/>
            <person name="Feng Y."/>
            <person name="Mount A."/>
            <person name="Hedgecock D."/>
            <person name="Xu Z."/>
            <person name="Liu Y."/>
            <person name="Domazet-Loso T."/>
            <person name="Du Y."/>
            <person name="Sun X."/>
            <person name="Zhang S."/>
            <person name="Liu B."/>
            <person name="Cheng P."/>
            <person name="Jiang X."/>
            <person name="Li J."/>
            <person name="Fan D."/>
            <person name="Wang W."/>
            <person name="Fu W."/>
            <person name="Wang T."/>
            <person name="Wang B."/>
            <person name="Zhang J."/>
            <person name="Peng Z."/>
            <person name="Li Y."/>
            <person name="Li N."/>
            <person name="Wang J."/>
            <person name="Chen M."/>
            <person name="He Y."/>
            <person name="Tan F."/>
            <person name="Song X."/>
            <person name="Zheng Q."/>
            <person name="Huang R."/>
            <person name="Yang H."/>
            <person name="Du X."/>
            <person name="Chen L."/>
            <person name="Yang M."/>
            <person name="Gaffney P.M."/>
            <person name="Wang S."/>
            <person name="Luo L."/>
            <person name="She Z."/>
            <person name="Ming Y."/>
            <person name="Huang W."/>
            <person name="Zhang S."/>
            <person name="Huang B."/>
            <person name="Zhang Y."/>
            <person name="Qu T."/>
            <person name="Ni P."/>
            <person name="Miao G."/>
            <person name="Wang J."/>
            <person name="Wang Q."/>
            <person name="Steinberg C.E."/>
            <person name="Wang H."/>
            <person name="Li N."/>
            <person name="Qian L."/>
            <person name="Zhang G."/>
            <person name="Li Y."/>
            <person name="Yang H."/>
            <person name="Liu X."/>
            <person name="Wang J."/>
            <person name="Yin Y."/>
            <person name="Wang J."/>
        </authorList>
    </citation>
    <scope>NUCLEOTIDE SEQUENCE [LARGE SCALE GENOMIC DNA]</scope>
    <source>
        <strain evidence="2">05x7-T-G4-1.051#20</strain>
    </source>
</reference>
<dbReference type="HOGENOM" id="CLU_101124_0_0_1"/>
<proteinExistence type="predicted"/>
<gene>
    <name evidence="2" type="ORF">CGI_10007983</name>
</gene>
<feature type="domain" description="SGNH hydrolase-type esterase" evidence="1">
    <location>
        <begin position="15"/>
        <end position="168"/>
    </location>
</feature>
<organism evidence="2">
    <name type="scientific">Magallana gigas</name>
    <name type="common">Pacific oyster</name>
    <name type="synonym">Crassostrea gigas</name>
    <dbReference type="NCBI Taxonomy" id="29159"/>
    <lineage>
        <taxon>Eukaryota</taxon>
        <taxon>Metazoa</taxon>
        <taxon>Spiralia</taxon>
        <taxon>Lophotrochozoa</taxon>
        <taxon>Mollusca</taxon>
        <taxon>Bivalvia</taxon>
        <taxon>Autobranchia</taxon>
        <taxon>Pteriomorphia</taxon>
        <taxon>Ostreida</taxon>
        <taxon>Ostreoidea</taxon>
        <taxon>Ostreidae</taxon>
        <taxon>Magallana</taxon>
    </lineage>
</organism>
<protein>
    <recommendedName>
        <fullName evidence="1">SGNH hydrolase-type esterase domain-containing protein</fullName>
    </recommendedName>
</protein>
<dbReference type="AlphaFoldDB" id="K1PX65"/>
<dbReference type="SUPFAM" id="SSF52266">
    <property type="entry name" value="SGNH hydrolase"/>
    <property type="match status" value="1"/>
</dbReference>
<name>K1PX65_MAGGI</name>
<dbReference type="CDD" id="cd00229">
    <property type="entry name" value="SGNH_hydrolase"/>
    <property type="match status" value="1"/>
</dbReference>
<dbReference type="InParanoid" id="K1PX65"/>
<dbReference type="InterPro" id="IPR036514">
    <property type="entry name" value="SGNH_hydro_sf"/>
</dbReference>